<proteinExistence type="predicted"/>
<dbReference type="EMBL" id="SJPV01000003">
    <property type="protein sequence ID" value="TWU39610.1"/>
    <property type="molecule type" value="Genomic_DNA"/>
</dbReference>
<dbReference type="InterPro" id="IPR001789">
    <property type="entry name" value="Sig_transdc_resp-reg_receiver"/>
</dbReference>
<dbReference type="InterPro" id="IPR011006">
    <property type="entry name" value="CheY-like_superfamily"/>
</dbReference>
<reference evidence="3 4" key="1">
    <citation type="submission" date="2019-02" db="EMBL/GenBank/DDBJ databases">
        <title>Deep-cultivation of Planctomycetes and their phenomic and genomic characterization uncovers novel biology.</title>
        <authorList>
            <person name="Wiegand S."/>
            <person name="Jogler M."/>
            <person name="Boedeker C."/>
            <person name="Pinto D."/>
            <person name="Vollmers J."/>
            <person name="Rivas-Marin E."/>
            <person name="Kohn T."/>
            <person name="Peeters S.H."/>
            <person name="Heuer A."/>
            <person name="Rast P."/>
            <person name="Oberbeckmann S."/>
            <person name="Bunk B."/>
            <person name="Jeske O."/>
            <person name="Meyerdierks A."/>
            <person name="Storesund J.E."/>
            <person name="Kallscheuer N."/>
            <person name="Luecker S."/>
            <person name="Lage O.M."/>
            <person name="Pohl T."/>
            <person name="Merkel B.J."/>
            <person name="Hornburger P."/>
            <person name="Mueller R.-W."/>
            <person name="Bruemmer F."/>
            <person name="Labrenz M."/>
            <person name="Spormann A.M."/>
            <person name="Op Den Camp H."/>
            <person name="Overmann J."/>
            <person name="Amann R."/>
            <person name="Jetten M.S.M."/>
            <person name="Mascher T."/>
            <person name="Medema M.H."/>
            <person name="Devos D.P."/>
            <person name="Kaster A.-K."/>
            <person name="Ovreas L."/>
            <person name="Rohde M."/>
            <person name="Galperin M.Y."/>
            <person name="Jogler C."/>
        </authorList>
    </citation>
    <scope>NUCLEOTIDE SEQUENCE [LARGE SCALE GENOMIC DNA]</scope>
    <source>
        <strain evidence="3 4">Poly41</strain>
    </source>
</reference>
<evidence type="ECO:0000256" key="1">
    <source>
        <dbReference type="PROSITE-ProRule" id="PRU00169"/>
    </source>
</evidence>
<dbReference type="RefSeq" id="WP_146526325.1">
    <property type="nucleotide sequence ID" value="NZ_SJPV01000003.1"/>
</dbReference>
<dbReference type="PROSITE" id="PS50110">
    <property type="entry name" value="RESPONSE_REGULATORY"/>
    <property type="match status" value="1"/>
</dbReference>
<keyword evidence="1" id="KW-0597">Phosphoprotein</keyword>
<dbReference type="OrthoDB" id="275810at2"/>
<dbReference type="GO" id="GO:0000160">
    <property type="term" value="P:phosphorelay signal transduction system"/>
    <property type="evidence" value="ECO:0007669"/>
    <property type="project" value="InterPro"/>
</dbReference>
<dbReference type="Gene3D" id="3.40.50.2300">
    <property type="match status" value="1"/>
</dbReference>
<sequence>MQATIQVMLVEDHPEYREVIQLALEDERDLELIAQVGSSERALAVLRQSKQSDMPDLILLDLNLPGISGLEVLPTLHSIIPEDPCAIG</sequence>
<dbReference type="Pfam" id="PF00072">
    <property type="entry name" value="Response_reg"/>
    <property type="match status" value="1"/>
</dbReference>
<evidence type="ECO:0000313" key="4">
    <source>
        <dbReference type="Proteomes" id="UP000319143"/>
    </source>
</evidence>
<evidence type="ECO:0000259" key="2">
    <source>
        <dbReference type="PROSITE" id="PS50110"/>
    </source>
</evidence>
<dbReference type="Proteomes" id="UP000319143">
    <property type="component" value="Unassembled WGS sequence"/>
</dbReference>
<feature type="modified residue" description="4-aspartylphosphate" evidence="1">
    <location>
        <position position="61"/>
    </location>
</feature>
<protein>
    <submittedName>
        <fullName evidence="3">Transcriptional activator protein ExaE</fullName>
    </submittedName>
</protein>
<accession>A0A5C6DS49</accession>
<dbReference type="SUPFAM" id="SSF52172">
    <property type="entry name" value="CheY-like"/>
    <property type="match status" value="1"/>
</dbReference>
<evidence type="ECO:0000313" key="3">
    <source>
        <dbReference type="EMBL" id="TWU39610.1"/>
    </source>
</evidence>
<dbReference type="PANTHER" id="PTHR44520">
    <property type="entry name" value="RESPONSE REGULATOR RCP1-RELATED"/>
    <property type="match status" value="1"/>
</dbReference>
<dbReference type="InterPro" id="IPR052893">
    <property type="entry name" value="TCS_response_regulator"/>
</dbReference>
<keyword evidence="4" id="KW-1185">Reference proteome</keyword>
<feature type="domain" description="Response regulatory" evidence="2">
    <location>
        <begin position="6"/>
        <end position="88"/>
    </location>
</feature>
<gene>
    <name evidence="3" type="primary">exaE</name>
    <name evidence="3" type="ORF">Poly41_24650</name>
</gene>
<organism evidence="3 4">
    <name type="scientific">Novipirellula artificiosorum</name>
    <dbReference type="NCBI Taxonomy" id="2528016"/>
    <lineage>
        <taxon>Bacteria</taxon>
        <taxon>Pseudomonadati</taxon>
        <taxon>Planctomycetota</taxon>
        <taxon>Planctomycetia</taxon>
        <taxon>Pirellulales</taxon>
        <taxon>Pirellulaceae</taxon>
        <taxon>Novipirellula</taxon>
    </lineage>
</organism>
<comment type="caution">
    <text evidence="3">The sequence shown here is derived from an EMBL/GenBank/DDBJ whole genome shotgun (WGS) entry which is preliminary data.</text>
</comment>
<name>A0A5C6DS49_9BACT</name>
<dbReference type="AlphaFoldDB" id="A0A5C6DS49"/>
<dbReference type="PANTHER" id="PTHR44520:SF2">
    <property type="entry name" value="RESPONSE REGULATOR RCP1"/>
    <property type="match status" value="1"/>
</dbReference>